<evidence type="ECO:0000313" key="3">
    <source>
        <dbReference type="Proteomes" id="UP000183832"/>
    </source>
</evidence>
<organism evidence="2 3">
    <name type="scientific">Clunio marinus</name>
    <dbReference type="NCBI Taxonomy" id="568069"/>
    <lineage>
        <taxon>Eukaryota</taxon>
        <taxon>Metazoa</taxon>
        <taxon>Ecdysozoa</taxon>
        <taxon>Arthropoda</taxon>
        <taxon>Hexapoda</taxon>
        <taxon>Insecta</taxon>
        <taxon>Pterygota</taxon>
        <taxon>Neoptera</taxon>
        <taxon>Endopterygota</taxon>
        <taxon>Diptera</taxon>
        <taxon>Nematocera</taxon>
        <taxon>Chironomoidea</taxon>
        <taxon>Chironomidae</taxon>
        <taxon>Clunio</taxon>
    </lineage>
</organism>
<proteinExistence type="predicted"/>
<dbReference type="Proteomes" id="UP000183832">
    <property type="component" value="Unassembled WGS sequence"/>
</dbReference>
<feature type="transmembrane region" description="Helical" evidence="1">
    <location>
        <begin position="12"/>
        <end position="35"/>
    </location>
</feature>
<dbReference type="EMBL" id="CVRI01000074">
    <property type="protein sequence ID" value="CRL08159.1"/>
    <property type="molecule type" value="Genomic_DNA"/>
</dbReference>
<keyword evidence="3" id="KW-1185">Reference proteome</keyword>
<feature type="transmembrane region" description="Helical" evidence="1">
    <location>
        <begin position="80"/>
        <end position="102"/>
    </location>
</feature>
<feature type="transmembrane region" description="Helical" evidence="1">
    <location>
        <begin position="229"/>
        <end position="254"/>
    </location>
</feature>
<protein>
    <submittedName>
        <fullName evidence="2">CLUMA_CG020955, isoform A</fullName>
    </submittedName>
</protein>
<dbReference type="OrthoDB" id="8186944at2759"/>
<keyword evidence="1" id="KW-0812">Transmembrane</keyword>
<gene>
    <name evidence="2" type="ORF">CLUMA_CG020955</name>
</gene>
<accession>A0A1J1J6Z8</accession>
<keyword evidence="1" id="KW-1133">Transmembrane helix</keyword>
<sequence>MFLYNTERYLAALYSLGGFFSLLSTISMAIVWMHWRVVLNTCAGDFHSYQSYYDEHDCGCILYAKDTLSYFVGSDIWICFWATFASILPLIFCFVFGCYHVYRVCCRSTPPRRAKTELHQRSNEVMQLTVEEDIVEENDISPYYWTPVTIIAIIMVFYTLSHAVTVSDGFRSTCKQYRNTVVKYIQAQGQMVGVIQSRLSCGAIFDFMDYLHQDLSYEKRRDYRINTSIPFILAVVGVWGACICWIGITIVNIMRCRHSRRVRI</sequence>
<reference evidence="2 3" key="1">
    <citation type="submission" date="2015-04" db="EMBL/GenBank/DDBJ databases">
        <authorList>
            <person name="Syromyatnikov M.Y."/>
            <person name="Popov V.N."/>
        </authorList>
    </citation>
    <scope>NUCLEOTIDE SEQUENCE [LARGE SCALE GENOMIC DNA]</scope>
</reference>
<feature type="transmembrane region" description="Helical" evidence="1">
    <location>
        <begin position="143"/>
        <end position="161"/>
    </location>
</feature>
<dbReference type="AlphaFoldDB" id="A0A1J1J6Z8"/>
<evidence type="ECO:0000313" key="2">
    <source>
        <dbReference type="EMBL" id="CRL08159.1"/>
    </source>
</evidence>
<name>A0A1J1J6Z8_9DIPT</name>
<evidence type="ECO:0000256" key="1">
    <source>
        <dbReference type="SAM" id="Phobius"/>
    </source>
</evidence>
<keyword evidence="1" id="KW-0472">Membrane</keyword>